<feature type="compositionally biased region" description="Basic and acidic residues" evidence="1">
    <location>
        <begin position="254"/>
        <end position="266"/>
    </location>
</feature>
<name>A0A644YGH5_9ZZZZ</name>
<protein>
    <submittedName>
        <fullName evidence="2">Uncharacterized protein</fullName>
    </submittedName>
</protein>
<reference evidence="2" key="1">
    <citation type="submission" date="2019-08" db="EMBL/GenBank/DDBJ databases">
        <authorList>
            <person name="Kucharzyk K."/>
            <person name="Murdoch R.W."/>
            <person name="Higgins S."/>
            <person name="Loffler F."/>
        </authorList>
    </citation>
    <scope>NUCLEOTIDE SEQUENCE</scope>
</reference>
<sequence>MPTFNDPTADAEEARQALRGLAHATIRIDDPDRLYGIVGELLGSARSFEQSLIQMAGASLTYQGRAAHDDGDRNLGAADAWAAADALRQAAQHASALESSLDQASGHLGRIAWQRPQRQWVTVVFLQGDEAEQVLDLVDRGDLDDALSQLRGYDYGDETTNAALANGHVYDEPPTDLNSQRVDDDDYALIYSLALGHAGLYRAYIPPADATTAGDGPQHTGPAQDAANAEAARRALDERRNRVRGDGSWFTPDRIAEVKRNRGLER</sequence>
<dbReference type="EMBL" id="VSSQ01005057">
    <property type="protein sequence ID" value="MPM27675.1"/>
    <property type="molecule type" value="Genomic_DNA"/>
</dbReference>
<dbReference type="AlphaFoldDB" id="A0A644YGH5"/>
<proteinExistence type="predicted"/>
<accession>A0A644YGH5</accession>
<feature type="region of interest" description="Disordered" evidence="1">
    <location>
        <begin position="211"/>
        <end position="266"/>
    </location>
</feature>
<comment type="caution">
    <text evidence="2">The sequence shown here is derived from an EMBL/GenBank/DDBJ whole genome shotgun (WGS) entry which is preliminary data.</text>
</comment>
<evidence type="ECO:0000313" key="2">
    <source>
        <dbReference type="EMBL" id="MPM27675.1"/>
    </source>
</evidence>
<feature type="compositionally biased region" description="Basic and acidic residues" evidence="1">
    <location>
        <begin position="231"/>
        <end position="245"/>
    </location>
</feature>
<organism evidence="2">
    <name type="scientific">bioreactor metagenome</name>
    <dbReference type="NCBI Taxonomy" id="1076179"/>
    <lineage>
        <taxon>unclassified sequences</taxon>
        <taxon>metagenomes</taxon>
        <taxon>ecological metagenomes</taxon>
    </lineage>
</organism>
<evidence type="ECO:0000256" key="1">
    <source>
        <dbReference type="SAM" id="MobiDB-lite"/>
    </source>
</evidence>
<gene>
    <name evidence="2" type="ORF">SDC9_74188</name>
</gene>